<name>A0A2Z5UWI4_9COXI</name>
<evidence type="ECO:0000313" key="6">
    <source>
        <dbReference type="Proteomes" id="UP000282483"/>
    </source>
</evidence>
<keyword evidence="5" id="KW-0223">Dioxygenase</keyword>
<evidence type="ECO:0000313" key="5">
    <source>
        <dbReference type="EMBL" id="BBB15353.1"/>
    </source>
</evidence>
<dbReference type="InterPro" id="IPR003819">
    <property type="entry name" value="TauD/TfdA-like"/>
</dbReference>
<evidence type="ECO:0000256" key="3">
    <source>
        <dbReference type="ARBA" id="ARBA00023194"/>
    </source>
</evidence>
<proteinExistence type="predicted"/>
<reference evidence="5 6" key="1">
    <citation type="submission" date="2017-03" db="EMBL/GenBank/DDBJ databases">
        <title>The genome sequence of Candidatus Rickettsiella viridis.</title>
        <authorList>
            <person name="Nikoh N."/>
            <person name="Tsuchida T."/>
            <person name="Yamaguchi K."/>
            <person name="Maeda T."/>
            <person name="Shigenobu S."/>
            <person name="Fukatsu T."/>
        </authorList>
    </citation>
    <scope>NUCLEOTIDE SEQUENCE [LARGE SCALE GENOMIC DNA]</scope>
    <source>
        <strain evidence="5 6">Ap-RA04</strain>
    </source>
</reference>
<dbReference type="AlphaFoldDB" id="A0A2Z5UWI4"/>
<dbReference type="EMBL" id="AP018005">
    <property type="protein sequence ID" value="BBB15353.1"/>
    <property type="molecule type" value="Genomic_DNA"/>
</dbReference>
<dbReference type="RefSeq" id="WP_172593976.1">
    <property type="nucleotide sequence ID" value="NZ_AP018005.1"/>
</dbReference>
<feature type="domain" description="TauD/TfdA-like" evidence="4">
    <location>
        <begin position="51"/>
        <end position="265"/>
    </location>
</feature>
<comment type="cofactor">
    <cofactor evidence="1">
        <name>Fe(2+)</name>
        <dbReference type="ChEBI" id="CHEBI:29033"/>
    </cofactor>
</comment>
<dbReference type="InterPro" id="IPR042098">
    <property type="entry name" value="TauD-like_sf"/>
</dbReference>
<keyword evidence="2" id="KW-0560">Oxidoreductase</keyword>
<evidence type="ECO:0000259" key="4">
    <source>
        <dbReference type="Pfam" id="PF02668"/>
    </source>
</evidence>
<dbReference type="SUPFAM" id="SSF51197">
    <property type="entry name" value="Clavaminate synthase-like"/>
    <property type="match status" value="1"/>
</dbReference>
<dbReference type="GO" id="GO:0017000">
    <property type="term" value="P:antibiotic biosynthetic process"/>
    <property type="evidence" value="ECO:0007669"/>
    <property type="project" value="UniProtKB-KW"/>
</dbReference>
<accession>A0A2Z5UWI4</accession>
<dbReference type="InterPro" id="IPR050411">
    <property type="entry name" value="AlphaKG_dependent_hydroxylases"/>
</dbReference>
<gene>
    <name evidence="5" type="ORF">RVIR1_08700</name>
</gene>
<dbReference type="KEGG" id="rvi:RVIR1_08700"/>
<dbReference type="PANTHER" id="PTHR10696">
    <property type="entry name" value="GAMMA-BUTYROBETAINE HYDROXYLASE-RELATED"/>
    <property type="match status" value="1"/>
</dbReference>
<keyword evidence="6" id="KW-1185">Reference proteome</keyword>
<evidence type="ECO:0000256" key="1">
    <source>
        <dbReference type="ARBA" id="ARBA00001954"/>
    </source>
</evidence>
<dbReference type="PANTHER" id="PTHR10696:SF56">
    <property type="entry name" value="TAUD_TFDA-LIKE DOMAIN-CONTAINING PROTEIN"/>
    <property type="match status" value="1"/>
</dbReference>
<protein>
    <submittedName>
        <fullName evidence="5">Putative taurine catabolism dioxygenase TauD</fullName>
    </submittedName>
</protein>
<organism evidence="5 6">
    <name type="scientific">Candidatus Rickettsiella viridis</name>
    <dbReference type="NCBI Taxonomy" id="676208"/>
    <lineage>
        <taxon>Bacteria</taxon>
        <taxon>Pseudomonadati</taxon>
        <taxon>Pseudomonadota</taxon>
        <taxon>Gammaproteobacteria</taxon>
        <taxon>Legionellales</taxon>
        <taxon>Coxiellaceae</taxon>
        <taxon>Rickettsiella</taxon>
    </lineage>
</organism>
<keyword evidence="3" id="KW-0045">Antibiotic biosynthesis</keyword>
<dbReference type="Proteomes" id="UP000282483">
    <property type="component" value="Chromosome"/>
</dbReference>
<evidence type="ECO:0000256" key="2">
    <source>
        <dbReference type="ARBA" id="ARBA00023002"/>
    </source>
</evidence>
<sequence length="271" mass="31203">MKNNIKNPLDVPVNLDQLACYCSPLQLSNACYESLATKNTAAIPYARYQSKLKEFGVLIISLAYADEGQTLQRIAENIGIPHKHNDSESFVWDIKVAAESPTSDYLARSHQSHEFYLHTDCSYEEKVPDYFGLYVLNPDQFNGGKNLIVDQQDLIPCLSKENLSLLQNHPVTIRVPQEFYKGISSITAPIIDKDLNLRYRREIIDLEKLTPAQKIAIHEFESLAYSVQHARHLSLAKNQILLLHNKRYLHGRTLIKNKKRHLKRIRFFEKS</sequence>
<dbReference type="Gene3D" id="3.60.130.10">
    <property type="entry name" value="Clavaminate synthase-like"/>
    <property type="match status" value="1"/>
</dbReference>
<dbReference type="Pfam" id="PF02668">
    <property type="entry name" value="TauD"/>
    <property type="match status" value="1"/>
</dbReference>
<dbReference type="GO" id="GO:0016706">
    <property type="term" value="F:2-oxoglutarate-dependent dioxygenase activity"/>
    <property type="evidence" value="ECO:0007669"/>
    <property type="project" value="UniProtKB-ARBA"/>
</dbReference>